<dbReference type="AlphaFoldDB" id="A0A6P5SWL0"/>
<reference evidence="4" key="1">
    <citation type="submission" date="2025-08" db="UniProtKB">
        <authorList>
            <consortium name="RefSeq"/>
        </authorList>
    </citation>
    <scope>IDENTIFICATION</scope>
</reference>
<sequence length="176" mass="19979">MAEVDLQLRSNRGRKGNDHGREERFVERKNRKPEEEAGAVDVVDDDAHLDRKRKQRLNSQFGSLQQLVTVIDAPPISTTTMETEFNASSHQLHHHCSVSLRFSPIRCFYWQSNNGTPTVTPLAFSFINLASLFGWLPFVVWVSFDMTSVSYRSIWTPGNGQILALAGVIMRPADYI</sequence>
<feature type="transmembrane region" description="Helical" evidence="2">
    <location>
        <begin position="122"/>
        <end position="144"/>
    </location>
</feature>
<protein>
    <submittedName>
        <fullName evidence="4">Uncharacterized protein LOC110760541</fullName>
    </submittedName>
</protein>
<organism evidence="3 4">
    <name type="scientific">Prunus avium</name>
    <name type="common">Cherry</name>
    <name type="synonym">Cerasus avium</name>
    <dbReference type="NCBI Taxonomy" id="42229"/>
    <lineage>
        <taxon>Eukaryota</taxon>
        <taxon>Viridiplantae</taxon>
        <taxon>Streptophyta</taxon>
        <taxon>Embryophyta</taxon>
        <taxon>Tracheophyta</taxon>
        <taxon>Spermatophyta</taxon>
        <taxon>Magnoliopsida</taxon>
        <taxon>eudicotyledons</taxon>
        <taxon>Gunneridae</taxon>
        <taxon>Pentapetalae</taxon>
        <taxon>rosids</taxon>
        <taxon>fabids</taxon>
        <taxon>Rosales</taxon>
        <taxon>Rosaceae</taxon>
        <taxon>Amygdaloideae</taxon>
        <taxon>Amygdaleae</taxon>
        <taxon>Prunus</taxon>
    </lineage>
</organism>
<name>A0A6P5SWL0_PRUAV</name>
<dbReference type="KEGG" id="pavi:110760541"/>
<feature type="region of interest" description="Disordered" evidence="1">
    <location>
        <begin position="1"/>
        <end position="38"/>
    </location>
</feature>
<dbReference type="GeneID" id="110760541"/>
<keyword evidence="2" id="KW-0812">Transmembrane</keyword>
<feature type="compositionally biased region" description="Basic and acidic residues" evidence="1">
    <location>
        <begin position="15"/>
        <end position="35"/>
    </location>
</feature>
<gene>
    <name evidence="4" type="primary">LOC110760541</name>
</gene>
<keyword evidence="2" id="KW-0472">Membrane</keyword>
<proteinExistence type="predicted"/>
<accession>A0A6P5SWL0</accession>
<evidence type="ECO:0000313" key="4">
    <source>
        <dbReference type="RefSeq" id="XP_021818517.1"/>
    </source>
</evidence>
<dbReference type="RefSeq" id="XP_021818517.1">
    <property type="nucleotide sequence ID" value="XM_021962825.1"/>
</dbReference>
<evidence type="ECO:0000313" key="3">
    <source>
        <dbReference type="Proteomes" id="UP000515124"/>
    </source>
</evidence>
<dbReference type="Proteomes" id="UP000515124">
    <property type="component" value="Unplaced"/>
</dbReference>
<keyword evidence="3" id="KW-1185">Reference proteome</keyword>
<dbReference type="Gramene" id="Pav_sc0000747.1_g210.1.mk:mrna">
    <property type="protein sequence ID" value="Pav_sc0000747.1_g210.1.mk:CDS:1"/>
    <property type="gene ID" value="Pav_sc0000747.1_g210.1.mk"/>
</dbReference>
<evidence type="ECO:0000256" key="1">
    <source>
        <dbReference type="SAM" id="MobiDB-lite"/>
    </source>
</evidence>
<keyword evidence="2" id="KW-1133">Transmembrane helix</keyword>
<evidence type="ECO:0000256" key="2">
    <source>
        <dbReference type="SAM" id="Phobius"/>
    </source>
</evidence>